<evidence type="ECO:0000313" key="1">
    <source>
        <dbReference type="EMBL" id="JAB62047.1"/>
    </source>
</evidence>
<feature type="non-terminal residue" evidence="1">
    <location>
        <position position="107"/>
    </location>
</feature>
<reference evidence="1" key="1">
    <citation type="submission" date="2013-07" db="EMBL/GenBank/DDBJ databases">
        <title>Midgut Transcriptome Profiling of Anoplphora glabripennis, a Lignocellulose Degrading, Wood-Boring Cerambycid.</title>
        <authorList>
            <person name="Scully E.D."/>
            <person name="Hoover K."/>
            <person name="Carlson J.E."/>
            <person name="Tien M."/>
            <person name="Geib S.M."/>
        </authorList>
    </citation>
    <scope>NUCLEOTIDE SEQUENCE</scope>
</reference>
<feature type="non-terminal residue" evidence="1">
    <location>
        <position position="1"/>
    </location>
</feature>
<proteinExistence type="predicted"/>
<organism evidence="1">
    <name type="scientific">Anoplophora glabripennis</name>
    <name type="common">Asian longhorn beetle</name>
    <name type="synonym">Anoplophora nobilis</name>
    <dbReference type="NCBI Taxonomy" id="217634"/>
    <lineage>
        <taxon>Eukaryota</taxon>
        <taxon>Metazoa</taxon>
        <taxon>Ecdysozoa</taxon>
        <taxon>Arthropoda</taxon>
        <taxon>Hexapoda</taxon>
        <taxon>Insecta</taxon>
        <taxon>Pterygota</taxon>
        <taxon>Neoptera</taxon>
        <taxon>Endopterygota</taxon>
        <taxon>Coleoptera</taxon>
        <taxon>Polyphaga</taxon>
        <taxon>Cucujiformia</taxon>
        <taxon>Chrysomeloidea</taxon>
        <taxon>Cerambycidae</taxon>
        <taxon>Lamiinae</taxon>
        <taxon>Lamiini</taxon>
        <taxon>Anoplophora</taxon>
    </lineage>
</organism>
<gene>
    <name evidence="1" type="primary">DECA</name>
</gene>
<dbReference type="AlphaFoldDB" id="V5GKB7"/>
<dbReference type="EMBL" id="GALX01006419">
    <property type="protein sequence ID" value="JAB62047.1"/>
    <property type="molecule type" value="Transcribed_RNA"/>
</dbReference>
<sequence length="107" mass="12170">FPFRTIFLPIWISAKVKPTMNLRNMCWLVILAILECCWRTSSSNLPKEALAEVEASLLSLFGFKSRPKIDKSKIVIPQALIQMYEKQTGFPFETASIPKKGLHTRSA</sequence>
<accession>V5GKB7</accession>
<protein>
    <submittedName>
        <fullName evidence="1">Protein decapentaplegic</fullName>
    </submittedName>
</protein>
<name>V5GKB7_ANOGL</name>